<dbReference type="EMBL" id="CP065689">
    <property type="protein sequence ID" value="QPS60924.1"/>
    <property type="molecule type" value="Genomic_DNA"/>
</dbReference>
<sequence>MAQRKKRKRAPGAADRSMWKMSPERLEEHLKLRSRATRIPDKKKQQAKKACRNSRQAFGLCGPRRPSPAPIVSGVKVKLEVGTTTR</sequence>
<reference evidence="2 5" key="2">
    <citation type="submission" date="2020-12" db="EMBL/GenBank/DDBJ databases">
        <title>FDA dAtabase for Regulatory Grade micrObial Sequences (FDA-ARGOS): Supporting development and validation of Infectious Disease Dx tests.</title>
        <authorList>
            <person name="Sproer C."/>
            <person name="Gronow S."/>
            <person name="Severitt S."/>
            <person name="Schroder I."/>
            <person name="Tallon L."/>
            <person name="Sadzewicz L."/>
            <person name="Zhao X."/>
            <person name="Boylan J."/>
            <person name="Ott S."/>
            <person name="Bowen H."/>
            <person name="Vavikolanu K."/>
            <person name="Mehta A."/>
            <person name="Aluvathingal J."/>
            <person name="Nadendla S."/>
            <person name="Lowell S."/>
            <person name="Myers T."/>
            <person name="Yan Y."/>
            <person name="Sichtig H."/>
        </authorList>
    </citation>
    <scope>NUCLEOTIDE SEQUENCE [LARGE SCALE GENOMIC DNA]</scope>
    <source>
        <strain evidence="2 5">FDAARGOS_894</strain>
    </source>
</reference>
<evidence type="ECO:0000313" key="4">
    <source>
        <dbReference type="Proteomes" id="UP000249264"/>
    </source>
</evidence>
<feature type="region of interest" description="Disordered" evidence="1">
    <location>
        <begin position="37"/>
        <end position="71"/>
    </location>
</feature>
<gene>
    <name evidence="2" type="ORF">I6G51_00975</name>
    <name evidence="3" type="ORF">NCTC10288_00187</name>
</gene>
<keyword evidence="5" id="KW-1185">Reference proteome</keyword>
<accession>A0A2X4U6T8</accession>
<dbReference type="STRING" id="38301.NX84_00410"/>
<dbReference type="Proteomes" id="UP000594905">
    <property type="component" value="Chromosome"/>
</dbReference>
<reference evidence="3 4" key="1">
    <citation type="submission" date="2018-06" db="EMBL/GenBank/DDBJ databases">
        <authorList>
            <consortium name="Pathogen Informatics"/>
            <person name="Doyle S."/>
        </authorList>
    </citation>
    <scope>NUCLEOTIDE SEQUENCE [LARGE SCALE GENOMIC DNA]</scope>
    <source>
        <strain evidence="3 4">NCTC10288</strain>
    </source>
</reference>
<protein>
    <submittedName>
        <fullName evidence="3">Uncharacterized protein</fullName>
    </submittedName>
</protein>
<organism evidence="3 4">
    <name type="scientific">Corynebacterium minutissimum</name>
    <dbReference type="NCBI Taxonomy" id="38301"/>
    <lineage>
        <taxon>Bacteria</taxon>
        <taxon>Bacillati</taxon>
        <taxon>Actinomycetota</taxon>
        <taxon>Actinomycetes</taxon>
        <taxon>Mycobacteriales</taxon>
        <taxon>Corynebacteriaceae</taxon>
        <taxon>Corynebacterium</taxon>
    </lineage>
</organism>
<dbReference type="Proteomes" id="UP000249264">
    <property type="component" value="Chromosome 1"/>
</dbReference>
<name>A0A2X4U6T8_9CORY</name>
<dbReference type="KEGG" id="cmin:NCTC10288_00187"/>
<feature type="compositionally biased region" description="Basic residues" evidence="1">
    <location>
        <begin position="1"/>
        <end position="10"/>
    </location>
</feature>
<evidence type="ECO:0000313" key="3">
    <source>
        <dbReference type="EMBL" id="SQH98355.1"/>
    </source>
</evidence>
<evidence type="ECO:0000313" key="2">
    <source>
        <dbReference type="EMBL" id="QPS60924.1"/>
    </source>
</evidence>
<proteinExistence type="predicted"/>
<dbReference type="EMBL" id="LS483460">
    <property type="protein sequence ID" value="SQH98355.1"/>
    <property type="molecule type" value="Genomic_DNA"/>
</dbReference>
<evidence type="ECO:0000313" key="5">
    <source>
        <dbReference type="Proteomes" id="UP000594905"/>
    </source>
</evidence>
<dbReference type="OrthoDB" id="4416875at2"/>
<dbReference type="RefSeq" id="WP_039672595.1">
    <property type="nucleotide sequence ID" value="NZ_CP065689.1"/>
</dbReference>
<dbReference type="GeneID" id="70782133"/>
<dbReference type="AlphaFoldDB" id="A0A2X4U6T8"/>
<feature type="region of interest" description="Disordered" evidence="1">
    <location>
        <begin position="1"/>
        <end position="23"/>
    </location>
</feature>
<evidence type="ECO:0000256" key="1">
    <source>
        <dbReference type="SAM" id="MobiDB-lite"/>
    </source>
</evidence>